<keyword evidence="1" id="KW-0479">Metal-binding</keyword>
<feature type="domain" description="A20-type" evidence="6">
    <location>
        <begin position="7"/>
        <end position="41"/>
    </location>
</feature>
<evidence type="ECO:0000313" key="8">
    <source>
        <dbReference type="EMBL" id="KAJ1642989.1"/>
    </source>
</evidence>
<feature type="domain" description="AN1-type" evidence="7">
    <location>
        <begin position="188"/>
        <end position="237"/>
    </location>
</feature>
<dbReference type="GO" id="GO:0008270">
    <property type="term" value="F:zinc ion binding"/>
    <property type="evidence" value="ECO:0007669"/>
    <property type="project" value="UniProtKB-KW"/>
</dbReference>
<dbReference type="InterPro" id="IPR000058">
    <property type="entry name" value="Znf_AN1"/>
</dbReference>
<organism evidence="8 9">
    <name type="scientific">Coemansia asiatica</name>
    <dbReference type="NCBI Taxonomy" id="1052880"/>
    <lineage>
        <taxon>Eukaryota</taxon>
        <taxon>Fungi</taxon>
        <taxon>Fungi incertae sedis</taxon>
        <taxon>Zoopagomycota</taxon>
        <taxon>Kickxellomycotina</taxon>
        <taxon>Kickxellomycetes</taxon>
        <taxon>Kickxellales</taxon>
        <taxon>Kickxellaceae</taxon>
        <taxon>Coemansia</taxon>
    </lineage>
</organism>
<dbReference type="Gene3D" id="1.20.5.4770">
    <property type="match status" value="1"/>
</dbReference>
<keyword evidence="9" id="KW-1185">Reference proteome</keyword>
<dbReference type="SMART" id="SM00154">
    <property type="entry name" value="ZnF_AN1"/>
    <property type="match status" value="1"/>
</dbReference>
<dbReference type="PANTHER" id="PTHR10634">
    <property type="entry name" value="AN1-TYPE ZINC FINGER PROTEIN"/>
    <property type="match status" value="1"/>
</dbReference>
<feature type="region of interest" description="Disordered" evidence="5">
    <location>
        <begin position="81"/>
        <end position="101"/>
    </location>
</feature>
<dbReference type="EMBL" id="JANBOH010000309">
    <property type="protein sequence ID" value="KAJ1642989.1"/>
    <property type="molecule type" value="Genomic_DNA"/>
</dbReference>
<evidence type="ECO:0000259" key="6">
    <source>
        <dbReference type="PROSITE" id="PS51036"/>
    </source>
</evidence>
<dbReference type="PROSITE" id="PS51039">
    <property type="entry name" value="ZF_AN1"/>
    <property type="match status" value="1"/>
</dbReference>
<dbReference type="SMART" id="SM00259">
    <property type="entry name" value="ZnF_A20"/>
    <property type="match status" value="1"/>
</dbReference>
<gene>
    <name evidence="8" type="ORF">LPJ64_005190</name>
</gene>
<dbReference type="SUPFAM" id="SSF57716">
    <property type="entry name" value="Glucocorticoid receptor-like (DNA-binding domain)"/>
    <property type="match status" value="1"/>
</dbReference>
<dbReference type="Gene3D" id="4.10.1110.10">
    <property type="entry name" value="AN1-like Zinc finger"/>
    <property type="match status" value="1"/>
</dbReference>
<sequence>MEKNQNSNTPEFCAKNCGFYGSPIYNNMCSKCFRETQQVSPSKEHQLDTAPMAITTAAVPVAVQPPMLTTAAAATPATLAESPAPMVSTETSMTETPAMTATDSHTTMDTGSGAGTEAPDAVAVAVADADTAMVVDSVSSPQASARNPHIESVSADLLASSTSAPCSRVQSPVAVSSSGMSTPKKRTQSNKGRCFECRARVPLVKQTTNKCRCGYVFCDSHRFYDQHNCEFDFISSDRKVLEKRNPKLNELPKGGRSFNRID</sequence>
<accession>A0A9W7XGW6</accession>
<dbReference type="InterPro" id="IPR050652">
    <property type="entry name" value="AN1_A20_ZnFinger"/>
</dbReference>
<dbReference type="PROSITE" id="PS51036">
    <property type="entry name" value="ZF_A20"/>
    <property type="match status" value="1"/>
</dbReference>
<dbReference type="Pfam" id="PF01754">
    <property type="entry name" value="zf-A20"/>
    <property type="match status" value="1"/>
</dbReference>
<dbReference type="SUPFAM" id="SSF118310">
    <property type="entry name" value="AN1-like Zinc finger"/>
    <property type="match status" value="1"/>
</dbReference>
<feature type="compositionally biased region" description="Polar residues" evidence="5">
    <location>
        <begin position="88"/>
        <end position="101"/>
    </location>
</feature>
<comment type="caution">
    <text evidence="8">The sequence shown here is derived from an EMBL/GenBank/DDBJ whole genome shotgun (WGS) entry which is preliminary data.</text>
</comment>
<dbReference type="PANTHER" id="PTHR10634:SF149">
    <property type="entry name" value="AN1-TYPE DOMAIN-CONTAINING PROTEIN-RELATED"/>
    <property type="match status" value="1"/>
</dbReference>
<evidence type="ECO:0000259" key="7">
    <source>
        <dbReference type="PROSITE" id="PS51039"/>
    </source>
</evidence>
<dbReference type="InterPro" id="IPR035896">
    <property type="entry name" value="AN1-like_Znf"/>
</dbReference>
<evidence type="ECO:0000256" key="2">
    <source>
        <dbReference type="ARBA" id="ARBA00022771"/>
    </source>
</evidence>
<evidence type="ECO:0000256" key="4">
    <source>
        <dbReference type="PROSITE-ProRule" id="PRU00449"/>
    </source>
</evidence>
<dbReference type="InterPro" id="IPR002653">
    <property type="entry name" value="Znf_A20"/>
</dbReference>
<evidence type="ECO:0000256" key="3">
    <source>
        <dbReference type="ARBA" id="ARBA00022833"/>
    </source>
</evidence>
<evidence type="ECO:0000256" key="1">
    <source>
        <dbReference type="ARBA" id="ARBA00022723"/>
    </source>
</evidence>
<keyword evidence="3" id="KW-0862">Zinc</keyword>
<reference evidence="8" key="1">
    <citation type="submission" date="2022-07" db="EMBL/GenBank/DDBJ databases">
        <title>Phylogenomic reconstructions and comparative analyses of Kickxellomycotina fungi.</title>
        <authorList>
            <person name="Reynolds N.K."/>
            <person name="Stajich J.E."/>
            <person name="Barry K."/>
            <person name="Grigoriev I.V."/>
            <person name="Crous P."/>
            <person name="Smith M.E."/>
        </authorList>
    </citation>
    <scope>NUCLEOTIDE SEQUENCE</scope>
    <source>
        <strain evidence="8">NBRC 105413</strain>
    </source>
</reference>
<dbReference type="Proteomes" id="UP001145021">
    <property type="component" value="Unassembled WGS sequence"/>
</dbReference>
<dbReference type="AlphaFoldDB" id="A0A9W7XGW6"/>
<evidence type="ECO:0000313" key="9">
    <source>
        <dbReference type="Proteomes" id="UP001145021"/>
    </source>
</evidence>
<keyword evidence="2 4" id="KW-0863">Zinc-finger</keyword>
<dbReference type="GO" id="GO:0003677">
    <property type="term" value="F:DNA binding"/>
    <property type="evidence" value="ECO:0007669"/>
    <property type="project" value="InterPro"/>
</dbReference>
<protein>
    <submittedName>
        <fullName evidence="8">Uncharacterized protein</fullName>
    </submittedName>
</protein>
<proteinExistence type="predicted"/>
<evidence type="ECO:0000256" key="5">
    <source>
        <dbReference type="SAM" id="MobiDB-lite"/>
    </source>
</evidence>
<name>A0A9W7XGW6_9FUNG</name>